<keyword evidence="10" id="KW-1185">Reference proteome</keyword>
<protein>
    <recommendedName>
        <fullName evidence="8">Major facilitator superfamily (MFS) profile domain-containing protein</fullName>
    </recommendedName>
</protein>
<comment type="subcellular location">
    <subcellularLocation>
        <location evidence="1">Membrane</location>
        <topology evidence="1">Multi-pass membrane protein</topology>
    </subcellularLocation>
</comment>
<proteinExistence type="inferred from homology"/>
<dbReference type="Proteomes" id="UP000635477">
    <property type="component" value="Unassembled WGS sequence"/>
</dbReference>
<dbReference type="InterPro" id="IPR050360">
    <property type="entry name" value="MFS_Sugar_Transporters"/>
</dbReference>
<dbReference type="InterPro" id="IPR005828">
    <property type="entry name" value="MFS_sugar_transport-like"/>
</dbReference>
<feature type="compositionally biased region" description="Basic and acidic residues" evidence="6">
    <location>
        <begin position="11"/>
        <end position="22"/>
    </location>
</feature>
<dbReference type="Pfam" id="PF00083">
    <property type="entry name" value="Sugar_tr"/>
    <property type="match status" value="1"/>
</dbReference>
<evidence type="ECO:0000256" key="6">
    <source>
        <dbReference type="SAM" id="MobiDB-lite"/>
    </source>
</evidence>
<dbReference type="PANTHER" id="PTHR48022:SF70">
    <property type="entry name" value="MONOSACCHARIDE TRANSPORTER, PUTATIVE (AFU_ORTHOLOGUE AFUA_5G14540)-RELATED"/>
    <property type="match status" value="1"/>
</dbReference>
<evidence type="ECO:0000256" key="7">
    <source>
        <dbReference type="SAM" id="Phobius"/>
    </source>
</evidence>
<evidence type="ECO:0000256" key="5">
    <source>
        <dbReference type="ARBA" id="ARBA00023136"/>
    </source>
</evidence>
<evidence type="ECO:0000313" key="10">
    <source>
        <dbReference type="Proteomes" id="UP000635477"/>
    </source>
</evidence>
<feature type="transmembrane region" description="Helical" evidence="7">
    <location>
        <begin position="416"/>
        <end position="437"/>
    </location>
</feature>
<dbReference type="OrthoDB" id="6133115at2759"/>
<keyword evidence="3 7" id="KW-0812">Transmembrane</keyword>
<dbReference type="PROSITE" id="PS50850">
    <property type="entry name" value="MFS"/>
    <property type="match status" value="1"/>
</dbReference>
<feature type="transmembrane region" description="Helical" evidence="7">
    <location>
        <begin position="189"/>
        <end position="207"/>
    </location>
</feature>
<reference evidence="9" key="2">
    <citation type="submission" date="2020-05" db="EMBL/GenBank/DDBJ databases">
        <authorList>
            <person name="Kim H.-S."/>
            <person name="Proctor R.H."/>
            <person name="Brown D.W."/>
        </authorList>
    </citation>
    <scope>NUCLEOTIDE SEQUENCE</scope>
    <source>
        <strain evidence="9">NRRL 22465</strain>
    </source>
</reference>
<dbReference type="PANTHER" id="PTHR48022">
    <property type="entry name" value="PLASTIDIC GLUCOSE TRANSPORTER 4"/>
    <property type="match status" value="1"/>
</dbReference>
<evidence type="ECO:0000259" key="8">
    <source>
        <dbReference type="PROSITE" id="PS50850"/>
    </source>
</evidence>
<dbReference type="GO" id="GO:0016020">
    <property type="term" value="C:membrane"/>
    <property type="evidence" value="ECO:0007669"/>
    <property type="project" value="UniProtKB-SubCell"/>
</dbReference>
<dbReference type="GO" id="GO:0005351">
    <property type="term" value="F:carbohydrate:proton symporter activity"/>
    <property type="evidence" value="ECO:0007669"/>
    <property type="project" value="TreeGrafter"/>
</dbReference>
<feature type="transmembrane region" description="Helical" evidence="7">
    <location>
        <begin position="123"/>
        <end position="151"/>
    </location>
</feature>
<feature type="region of interest" description="Disordered" evidence="6">
    <location>
        <begin position="1"/>
        <end position="22"/>
    </location>
</feature>
<comment type="similarity">
    <text evidence="2">Belongs to the major facilitator superfamily. Sugar transporter (TC 2.A.1.1) family.</text>
</comment>
<feature type="transmembrane region" description="Helical" evidence="7">
    <location>
        <begin position="443"/>
        <end position="464"/>
    </location>
</feature>
<evidence type="ECO:0000256" key="4">
    <source>
        <dbReference type="ARBA" id="ARBA00022989"/>
    </source>
</evidence>
<keyword evidence="4 7" id="KW-1133">Transmembrane helix</keyword>
<evidence type="ECO:0000256" key="1">
    <source>
        <dbReference type="ARBA" id="ARBA00004141"/>
    </source>
</evidence>
<organism evidence="9 10">
    <name type="scientific">Fusarium zealandicum</name>
    <dbReference type="NCBI Taxonomy" id="1053134"/>
    <lineage>
        <taxon>Eukaryota</taxon>
        <taxon>Fungi</taxon>
        <taxon>Dikarya</taxon>
        <taxon>Ascomycota</taxon>
        <taxon>Pezizomycotina</taxon>
        <taxon>Sordariomycetes</taxon>
        <taxon>Hypocreomycetidae</taxon>
        <taxon>Hypocreales</taxon>
        <taxon>Nectriaceae</taxon>
        <taxon>Fusarium</taxon>
        <taxon>Fusarium staphyleae species complex</taxon>
    </lineage>
</organism>
<feature type="transmembrane region" description="Helical" evidence="7">
    <location>
        <begin position="347"/>
        <end position="368"/>
    </location>
</feature>
<dbReference type="Gene3D" id="1.20.1250.20">
    <property type="entry name" value="MFS general substrate transporter like domains"/>
    <property type="match status" value="1"/>
</dbReference>
<sequence length="494" mass="54251">MVNATKSHVSSHHEEVGGREAKGLDQPAVITSNLSAARAAPSPWGHGYLQLYMACLVIYLCSTMNGYDGSLMGSINVVPEYQAYYNLGDHGSSTTGLVFSIFQIGQMVGALFTWVCDWRGRKVTLIATAFGVVCSAVFTAMAPTLSCFIGARFLLSFFSTINTAAAPMLLVELAPPLQRATVAGIYNTLYYLGSIIASFVCVAGWFLPESPRWQVAQGQYDEARAFIIKHHANGDADHSIVAIEMQEMELSLIETTGRSSWACFDLRSLFKSRDRLYRLMLTVTMAWFGQFSGNNVSSYYLPIMVDNVGITSTNMVLLLNAIYAVTGWIAATIGARLHDIVGRRKMLMGSCLGMSVALAIVAVTTAEYSLSGSVLSSSASIAFIFIFGVIFAVGFTPMQPIYPAEVLSNDMRANGMMAFQITSGCAGFVNTFAAPVAMENLRYWFYVFFVLWDLFEFTFIYLFFVETKGRSLEELDALFKAPNPRKESTRKLTS</sequence>
<name>A0A8H4X9J9_9HYPO</name>
<gene>
    <name evidence="9" type="ORF">FZEAL_10670</name>
</gene>
<feature type="transmembrane region" description="Helical" evidence="7">
    <location>
        <begin position="313"/>
        <end position="335"/>
    </location>
</feature>
<dbReference type="EMBL" id="JABEYC010001325">
    <property type="protein sequence ID" value="KAF4966305.1"/>
    <property type="molecule type" value="Genomic_DNA"/>
</dbReference>
<evidence type="ECO:0000256" key="2">
    <source>
        <dbReference type="ARBA" id="ARBA00010992"/>
    </source>
</evidence>
<evidence type="ECO:0000256" key="3">
    <source>
        <dbReference type="ARBA" id="ARBA00022692"/>
    </source>
</evidence>
<dbReference type="InterPro" id="IPR036259">
    <property type="entry name" value="MFS_trans_sf"/>
</dbReference>
<dbReference type="SUPFAM" id="SSF103473">
    <property type="entry name" value="MFS general substrate transporter"/>
    <property type="match status" value="1"/>
</dbReference>
<feature type="domain" description="Major facilitator superfamily (MFS) profile" evidence="8">
    <location>
        <begin position="54"/>
        <end position="470"/>
    </location>
</feature>
<feature type="transmembrane region" description="Helical" evidence="7">
    <location>
        <begin position="48"/>
        <end position="67"/>
    </location>
</feature>
<comment type="caution">
    <text evidence="9">The sequence shown here is derived from an EMBL/GenBank/DDBJ whole genome shotgun (WGS) entry which is preliminary data.</text>
</comment>
<reference evidence="9" key="1">
    <citation type="journal article" date="2020" name="BMC Genomics">
        <title>Correction to: Identification and distribution of gene clusters required for synthesis of sphingolipid metabolism inhibitors in diverse species of the filamentous fungus Fusarium.</title>
        <authorList>
            <person name="Kim H.S."/>
            <person name="Lohmar J.M."/>
            <person name="Busman M."/>
            <person name="Brown D.W."/>
            <person name="Naumann T.A."/>
            <person name="Divon H.H."/>
            <person name="Lysoe E."/>
            <person name="Uhlig S."/>
            <person name="Proctor R.H."/>
        </authorList>
    </citation>
    <scope>NUCLEOTIDE SEQUENCE</scope>
    <source>
        <strain evidence="9">NRRL 22465</strain>
    </source>
</reference>
<feature type="transmembrane region" description="Helical" evidence="7">
    <location>
        <begin position="374"/>
        <end position="395"/>
    </location>
</feature>
<dbReference type="InterPro" id="IPR020846">
    <property type="entry name" value="MFS_dom"/>
</dbReference>
<feature type="transmembrane region" description="Helical" evidence="7">
    <location>
        <begin position="97"/>
        <end position="116"/>
    </location>
</feature>
<keyword evidence="5 7" id="KW-0472">Membrane</keyword>
<evidence type="ECO:0000313" key="9">
    <source>
        <dbReference type="EMBL" id="KAF4966305.1"/>
    </source>
</evidence>
<dbReference type="AlphaFoldDB" id="A0A8H4X9J9"/>
<accession>A0A8H4X9J9</accession>